<reference evidence="1 2" key="1">
    <citation type="submission" date="2016-04" db="EMBL/GenBank/DDBJ databases">
        <title>Complete genome sequence of the haloalkaliphilic hydrocarbon-degrading bacterium Dietzia psychralcaliphila ILA-1T, isolated from a drain of a fish product-processing plant.</title>
        <authorList>
            <person name="Zhao J."/>
            <person name="Hu B."/>
            <person name="Geng S."/>
            <person name="Nie Y."/>
            <person name="Tang Y."/>
        </authorList>
    </citation>
    <scope>NUCLEOTIDE SEQUENCE [LARGE SCALE GENOMIC DNA]</scope>
    <source>
        <strain evidence="1 2">ILA-1</strain>
    </source>
</reference>
<dbReference type="RefSeq" id="WP_107747060.1">
    <property type="nucleotide sequence ID" value="NZ_CP015453.1"/>
</dbReference>
<keyword evidence="2" id="KW-1185">Reference proteome</keyword>
<protein>
    <submittedName>
        <fullName evidence="1">Uncharacterized protein</fullName>
    </submittedName>
</protein>
<organism evidence="1 2">
    <name type="scientific">Dietzia psychralcaliphila</name>
    <dbReference type="NCBI Taxonomy" id="139021"/>
    <lineage>
        <taxon>Bacteria</taxon>
        <taxon>Bacillati</taxon>
        <taxon>Actinomycetota</taxon>
        <taxon>Actinomycetes</taxon>
        <taxon>Mycobacteriales</taxon>
        <taxon>Dietziaceae</taxon>
        <taxon>Dietzia</taxon>
    </lineage>
</organism>
<dbReference type="KEGG" id="dpc:A6048_17160"/>
<evidence type="ECO:0000313" key="2">
    <source>
        <dbReference type="Proteomes" id="UP000244903"/>
    </source>
</evidence>
<accession>A0AAD0NNM4</accession>
<proteinExistence type="predicted"/>
<gene>
    <name evidence="1" type="ORF">A6048_17160</name>
</gene>
<dbReference type="AlphaFoldDB" id="A0AAD0NNM4"/>
<name>A0AAD0NNM4_9ACTN</name>
<evidence type="ECO:0000313" key="1">
    <source>
        <dbReference type="EMBL" id="AWH96940.1"/>
    </source>
</evidence>
<dbReference type="Proteomes" id="UP000244903">
    <property type="component" value="Chromosome"/>
</dbReference>
<sequence>MRQETIAEAIRQEFEFTRDWVSIAGALSVLGINDRAATRLEAEAILRCVDETPTLRLGTVRAGFQEIASPLPIADLLDEIFSCTSPSDRVGAMMGYFIDVQPLGGR</sequence>
<dbReference type="EMBL" id="CP015453">
    <property type="protein sequence ID" value="AWH96940.1"/>
    <property type="molecule type" value="Genomic_DNA"/>
</dbReference>